<evidence type="ECO:0000313" key="2">
    <source>
        <dbReference type="Proteomes" id="UP000494256"/>
    </source>
</evidence>
<evidence type="ECO:0000313" key="1">
    <source>
        <dbReference type="EMBL" id="CAB3251772.1"/>
    </source>
</evidence>
<dbReference type="Proteomes" id="UP000494256">
    <property type="component" value="Unassembled WGS sequence"/>
</dbReference>
<accession>A0A8S1B1V0</accession>
<organism evidence="1 2">
    <name type="scientific">Arctia plantaginis</name>
    <name type="common">Wood tiger moth</name>
    <name type="synonym">Phalaena plantaginis</name>
    <dbReference type="NCBI Taxonomy" id="874455"/>
    <lineage>
        <taxon>Eukaryota</taxon>
        <taxon>Metazoa</taxon>
        <taxon>Ecdysozoa</taxon>
        <taxon>Arthropoda</taxon>
        <taxon>Hexapoda</taxon>
        <taxon>Insecta</taxon>
        <taxon>Pterygota</taxon>
        <taxon>Neoptera</taxon>
        <taxon>Endopterygota</taxon>
        <taxon>Lepidoptera</taxon>
        <taxon>Glossata</taxon>
        <taxon>Ditrysia</taxon>
        <taxon>Noctuoidea</taxon>
        <taxon>Erebidae</taxon>
        <taxon>Arctiinae</taxon>
        <taxon>Arctia</taxon>
    </lineage>
</organism>
<dbReference type="EMBL" id="CADEBD010000361">
    <property type="protein sequence ID" value="CAB3251772.1"/>
    <property type="molecule type" value="Genomic_DNA"/>
</dbReference>
<dbReference type="AlphaFoldDB" id="A0A8S1B1V0"/>
<protein>
    <submittedName>
        <fullName evidence="1">Uncharacterized protein</fullName>
    </submittedName>
</protein>
<comment type="caution">
    <text evidence="1">The sequence shown here is derived from an EMBL/GenBank/DDBJ whole genome shotgun (WGS) entry which is preliminary data.</text>
</comment>
<dbReference type="OrthoDB" id="424753at2759"/>
<name>A0A8S1B1V0_ARCPL</name>
<sequence>MNVDLMGYVEHMYRVGKYKNNPSAQLLSKKMAKYIINNAQRLDGTRLFISEFLDENTRKERYEGIREEMKEAQRRGQHAIIRNHQLFIEGRKIDRKLDAGNQNYTKTYNAKENKKIQSDSIETHSYITSTRGNSLNNSFRRNRPTM</sequence>
<reference evidence="1 2" key="1">
    <citation type="submission" date="2020-04" db="EMBL/GenBank/DDBJ databases">
        <authorList>
            <person name="Wallbank WR R."/>
            <person name="Pardo Diaz C."/>
            <person name="Kozak K."/>
            <person name="Martin S."/>
            <person name="Jiggins C."/>
            <person name="Moest M."/>
            <person name="Warren A I."/>
            <person name="Byers J.R.P. K."/>
            <person name="Montejo-Kovacevich G."/>
            <person name="Yen C E."/>
        </authorList>
    </citation>
    <scope>NUCLEOTIDE SEQUENCE [LARGE SCALE GENOMIC DNA]</scope>
</reference>
<proteinExistence type="predicted"/>
<gene>
    <name evidence="1" type="ORF">APLA_LOCUS13731</name>
</gene>